<dbReference type="AlphaFoldDB" id="A0A3S3UA35"/>
<sequence>MYDEYIVQDSNQLRRIEEALLATYFKNYDQDFLTTETGKEDIKANVYRRYNNALKHVVPWTAKQIDLQGKTLVEIGSGTGSSTAAFAHFVEEINGYDIDEQALAGAQVRMEVMGLDNVALHLVAPENLVDTLKENHANGVDIILLFAVLEHQTIQERHETIKLCWDLLNPDGILVVTETPNLLHYTDLHTSLLPFQHFLPTELYARYAKRSPREGFSNCFTDAASLSYEELDTSIMRWGRGASFHDFELTIGKDHSKYLVANGFEQEILSWVNVNFEEELLRHYFEVKELDVPLAFSRVVLNLIYKKSEIPSTSLPPTPEQVFIIDKYLYREQKLVVNSLNERLAAAEKQLHDILVSKRWLLGNILAAPYRKLKALLSDSPI</sequence>
<evidence type="ECO:0000313" key="3">
    <source>
        <dbReference type="EMBL" id="RWX47165.1"/>
    </source>
</evidence>
<keyword evidence="1" id="KW-0175">Coiled coil</keyword>
<protein>
    <submittedName>
        <fullName evidence="3">tRNA G46 methylase TrmB</fullName>
    </submittedName>
</protein>
<accession>A0A3S3UA35</accession>
<feature type="domain" description="Methyltransferase" evidence="2">
    <location>
        <begin position="69"/>
        <end position="179"/>
    </location>
</feature>
<evidence type="ECO:0000313" key="4">
    <source>
        <dbReference type="Proteomes" id="UP000287853"/>
    </source>
</evidence>
<evidence type="ECO:0000256" key="1">
    <source>
        <dbReference type="SAM" id="Coils"/>
    </source>
</evidence>
<dbReference type="Pfam" id="PF13847">
    <property type="entry name" value="Methyltransf_31"/>
    <property type="match status" value="1"/>
</dbReference>
<feature type="coiled-coil region" evidence="1">
    <location>
        <begin position="330"/>
        <end position="357"/>
    </location>
</feature>
<dbReference type="SUPFAM" id="SSF53335">
    <property type="entry name" value="S-adenosyl-L-methionine-dependent methyltransferases"/>
    <property type="match status" value="1"/>
</dbReference>
<dbReference type="InterPro" id="IPR029063">
    <property type="entry name" value="SAM-dependent_MTases_sf"/>
</dbReference>
<dbReference type="Proteomes" id="UP000287853">
    <property type="component" value="Unassembled WGS sequence"/>
</dbReference>
<dbReference type="CDD" id="cd02440">
    <property type="entry name" value="AdoMet_MTases"/>
    <property type="match status" value="1"/>
</dbReference>
<dbReference type="EMBL" id="MTKO01000041">
    <property type="protein sequence ID" value="RWX47165.1"/>
    <property type="molecule type" value="Genomic_DNA"/>
</dbReference>
<comment type="caution">
    <text evidence="3">The sequence shown here is derived from an EMBL/GenBank/DDBJ whole genome shotgun (WGS) entry which is preliminary data.</text>
</comment>
<proteinExistence type="predicted"/>
<keyword evidence="3" id="KW-0808">Transferase</keyword>
<dbReference type="Gene3D" id="3.40.50.150">
    <property type="entry name" value="Vaccinia Virus protein VP39"/>
    <property type="match status" value="1"/>
</dbReference>
<name>A0A3S3UA35_9BACT</name>
<dbReference type="GO" id="GO:0032259">
    <property type="term" value="P:methylation"/>
    <property type="evidence" value="ECO:0007669"/>
    <property type="project" value="UniProtKB-KW"/>
</dbReference>
<evidence type="ECO:0000259" key="2">
    <source>
        <dbReference type="Pfam" id="PF13847"/>
    </source>
</evidence>
<gene>
    <name evidence="3" type="ORF">H206_00208</name>
</gene>
<reference evidence="3 4" key="1">
    <citation type="submission" date="2017-01" db="EMBL/GenBank/DDBJ databases">
        <title>The cable genome- insights into the physiology and evolution of filamentous bacteria capable of sulfide oxidation via long distance electron transfer.</title>
        <authorList>
            <person name="Schreiber L."/>
            <person name="Bjerg J.T."/>
            <person name="Boggild A."/>
            <person name="Van De Vossenberg J."/>
            <person name="Meysman F."/>
            <person name="Nielsen L.P."/>
            <person name="Schramm A."/>
            <person name="Kjeldsen K.U."/>
        </authorList>
    </citation>
    <scope>NUCLEOTIDE SEQUENCE [LARGE SCALE GENOMIC DNA]</scope>
    <source>
        <strain evidence="3">MCF</strain>
    </source>
</reference>
<dbReference type="InterPro" id="IPR025714">
    <property type="entry name" value="Methyltranfer_dom"/>
</dbReference>
<dbReference type="GO" id="GO:0008168">
    <property type="term" value="F:methyltransferase activity"/>
    <property type="evidence" value="ECO:0007669"/>
    <property type="project" value="UniProtKB-KW"/>
</dbReference>
<keyword evidence="4" id="KW-1185">Reference proteome</keyword>
<keyword evidence="3" id="KW-0489">Methyltransferase</keyword>
<organism evidence="3 4">
    <name type="scientific">Candidatus Electrothrix aarhusensis</name>
    <dbReference type="NCBI Taxonomy" id="1859131"/>
    <lineage>
        <taxon>Bacteria</taxon>
        <taxon>Pseudomonadati</taxon>
        <taxon>Thermodesulfobacteriota</taxon>
        <taxon>Desulfobulbia</taxon>
        <taxon>Desulfobulbales</taxon>
        <taxon>Desulfobulbaceae</taxon>
        <taxon>Candidatus Electrothrix</taxon>
    </lineage>
</organism>